<evidence type="ECO:0000256" key="4">
    <source>
        <dbReference type="ARBA" id="ARBA00022679"/>
    </source>
</evidence>
<dbReference type="NCBIfam" id="TIGR00125">
    <property type="entry name" value="cyt_tran_rel"/>
    <property type="match status" value="1"/>
</dbReference>
<evidence type="ECO:0000256" key="6">
    <source>
        <dbReference type="ARBA" id="ARBA00023098"/>
    </source>
</evidence>
<evidence type="ECO:0000256" key="10">
    <source>
        <dbReference type="ARBA" id="ARBA00076205"/>
    </source>
</evidence>
<evidence type="ECO:0000256" key="7">
    <source>
        <dbReference type="ARBA" id="ARBA00023209"/>
    </source>
</evidence>
<feature type="compositionally biased region" description="Acidic residues" evidence="12">
    <location>
        <begin position="417"/>
        <end position="445"/>
    </location>
</feature>
<evidence type="ECO:0000256" key="2">
    <source>
        <dbReference type="ARBA" id="ARBA00022516"/>
    </source>
</evidence>
<keyword evidence="2" id="KW-0444">Lipid biosynthesis</keyword>
<gene>
    <name evidence="14" type="primary">NDAI0C02880</name>
    <name evidence="14" type="ordered locus">NDAI_0C02880</name>
</gene>
<feature type="region of interest" description="Disordered" evidence="12">
    <location>
        <begin position="388"/>
        <end position="452"/>
    </location>
</feature>
<dbReference type="InterPro" id="IPR045049">
    <property type="entry name" value="Pcy1-like"/>
</dbReference>
<evidence type="ECO:0000256" key="5">
    <source>
        <dbReference type="ARBA" id="ARBA00022695"/>
    </source>
</evidence>
<dbReference type="Gene3D" id="3.40.50.620">
    <property type="entry name" value="HUPs"/>
    <property type="match status" value="1"/>
</dbReference>
<evidence type="ECO:0000256" key="1">
    <source>
        <dbReference type="ARBA" id="ARBA00010101"/>
    </source>
</evidence>
<keyword evidence="7" id="KW-0594">Phospholipid biosynthesis</keyword>
<evidence type="ECO:0000256" key="12">
    <source>
        <dbReference type="SAM" id="MobiDB-lite"/>
    </source>
</evidence>
<dbReference type="KEGG" id="ndi:NDAI_0C02880"/>
<dbReference type="PANTHER" id="PTHR10739:SF13">
    <property type="entry name" value="CHOLINE-PHOSPHATE CYTIDYLYLTRANSFERASE"/>
    <property type="match status" value="1"/>
</dbReference>
<dbReference type="InterPro" id="IPR041723">
    <property type="entry name" value="CCT"/>
</dbReference>
<dbReference type="GeneID" id="11496284"/>
<evidence type="ECO:0000313" key="14">
    <source>
        <dbReference type="EMBL" id="CCD23948.1"/>
    </source>
</evidence>
<dbReference type="OMA" id="FAHIYTG"/>
<dbReference type="Pfam" id="PF01467">
    <property type="entry name" value="CTP_transf_like"/>
    <property type="match status" value="1"/>
</dbReference>
<dbReference type="InterPro" id="IPR014729">
    <property type="entry name" value="Rossmann-like_a/b/a_fold"/>
</dbReference>
<dbReference type="STRING" id="1071378.G0W837"/>
<keyword evidence="3" id="KW-0597">Phosphoprotein</keyword>
<dbReference type="OrthoDB" id="17102at2759"/>
<evidence type="ECO:0000256" key="9">
    <source>
        <dbReference type="ARBA" id="ARBA00026101"/>
    </source>
</evidence>
<proteinExistence type="inferred from homology"/>
<protein>
    <recommendedName>
        <fullName evidence="9">choline-phosphate cytidylyltransferase</fullName>
        <ecNumber evidence="9">2.7.7.15</ecNumber>
    </recommendedName>
    <alternativeName>
        <fullName evidence="10">CTP:phosphocholine cytidylyltransferase</fullName>
    </alternativeName>
    <alternativeName>
        <fullName evidence="11">Phosphorylcholine transferase</fullName>
    </alternativeName>
</protein>
<dbReference type="AlphaFoldDB" id="G0W837"/>
<dbReference type="Proteomes" id="UP000000689">
    <property type="component" value="Chromosome 3"/>
</dbReference>
<comment type="similarity">
    <text evidence="1">Belongs to the cytidylyltransferase family.</text>
</comment>
<dbReference type="RefSeq" id="XP_003669191.1">
    <property type="nucleotide sequence ID" value="XM_003669143.1"/>
</dbReference>
<feature type="region of interest" description="Disordered" evidence="12">
    <location>
        <begin position="25"/>
        <end position="108"/>
    </location>
</feature>
<keyword evidence="5" id="KW-0548">Nucleotidyltransferase</keyword>
<keyword evidence="15" id="KW-1185">Reference proteome</keyword>
<dbReference type="CDD" id="cd02174">
    <property type="entry name" value="CCT"/>
    <property type="match status" value="1"/>
</dbReference>
<dbReference type="EC" id="2.7.7.15" evidence="9"/>
<dbReference type="PANTHER" id="PTHR10739">
    <property type="entry name" value="CYTIDYLYLTRANSFERASE"/>
    <property type="match status" value="1"/>
</dbReference>
<keyword evidence="4" id="KW-0808">Transferase</keyword>
<dbReference type="GO" id="GO:0031210">
    <property type="term" value="F:phosphatidylcholine binding"/>
    <property type="evidence" value="ECO:0007669"/>
    <property type="project" value="TreeGrafter"/>
</dbReference>
<evidence type="ECO:0000313" key="15">
    <source>
        <dbReference type="Proteomes" id="UP000000689"/>
    </source>
</evidence>
<evidence type="ECO:0000256" key="8">
    <source>
        <dbReference type="ARBA" id="ARBA00023264"/>
    </source>
</evidence>
<evidence type="ECO:0000256" key="11">
    <source>
        <dbReference type="ARBA" id="ARBA00080967"/>
    </source>
</evidence>
<dbReference type="GO" id="GO:0004105">
    <property type="term" value="F:choline-phosphate cytidylyltransferase activity"/>
    <property type="evidence" value="ECO:0007669"/>
    <property type="project" value="UniProtKB-EC"/>
</dbReference>
<keyword evidence="6" id="KW-0443">Lipid metabolism</keyword>
<evidence type="ECO:0000256" key="3">
    <source>
        <dbReference type="ARBA" id="ARBA00022553"/>
    </source>
</evidence>
<dbReference type="eggNOG" id="KOG2804">
    <property type="taxonomic scope" value="Eukaryota"/>
</dbReference>
<accession>G0W837</accession>
<dbReference type="GO" id="GO:0042564">
    <property type="term" value="C:NLS-dependent protein nuclear import complex"/>
    <property type="evidence" value="ECO:0007669"/>
    <property type="project" value="EnsemblFungi"/>
</dbReference>
<dbReference type="EMBL" id="HE580269">
    <property type="protein sequence ID" value="CCD23948.1"/>
    <property type="molecule type" value="Genomic_DNA"/>
</dbReference>
<organism evidence="14 15">
    <name type="scientific">Naumovozyma dairenensis (strain ATCC 10597 / BCRC 20456 / CBS 421 / NBRC 0211 / NRRL Y-12639)</name>
    <name type="common">Saccharomyces dairenensis</name>
    <dbReference type="NCBI Taxonomy" id="1071378"/>
    <lineage>
        <taxon>Eukaryota</taxon>
        <taxon>Fungi</taxon>
        <taxon>Dikarya</taxon>
        <taxon>Ascomycota</taxon>
        <taxon>Saccharomycotina</taxon>
        <taxon>Saccharomycetes</taxon>
        <taxon>Saccharomycetales</taxon>
        <taxon>Saccharomycetaceae</taxon>
        <taxon>Naumovozyma</taxon>
    </lineage>
</organism>
<dbReference type="HOGENOM" id="CLU_034585_0_2_1"/>
<dbReference type="FunFam" id="3.40.50.620:FF:000147">
    <property type="entry name" value="Cholinephosphate cytidylyltransferase"/>
    <property type="match status" value="1"/>
</dbReference>
<feature type="compositionally biased region" description="Basic and acidic residues" evidence="12">
    <location>
        <begin position="47"/>
        <end position="56"/>
    </location>
</feature>
<dbReference type="GO" id="GO:0005635">
    <property type="term" value="C:nuclear envelope"/>
    <property type="evidence" value="ECO:0007669"/>
    <property type="project" value="EnsemblFungi"/>
</dbReference>
<feature type="domain" description="Cytidyltransferase-like" evidence="13">
    <location>
        <begin position="149"/>
        <end position="276"/>
    </location>
</feature>
<name>G0W837_NAUDC</name>
<reference evidence="14 15" key="1">
    <citation type="journal article" date="2011" name="Proc. Natl. Acad. Sci. U.S.A.">
        <title>Evolutionary erosion of yeast sex chromosomes by mating-type switching accidents.</title>
        <authorList>
            <person name="Gordon J.L."/>
            <person name="Armisen D."/>
            <person name="Proux-Wera E."/>
            <person name="Oheigeartaigh S.S."/>
            <person name="Byrne K.P."/>
            <person name="Wolfe K.H."/>
        </authorList>
    </citation>
    <scope>NUCLEOTIDE SEQUENCE [LARGE SCALE GENOMIC DNA]</scope>
    <source>
        <strain evidence="15">ATCC 10597 / BCRC 20456 / CBS 421 / NBRC 0211 / NRRL Y-12639</strain>
    </source>
</reference>
<keyword evidence="8" id="KW-1208">Phospholipid metabolism</keyword>
<sequence length="452" mass="52391">MAKESRTSSLKKSTLLQLHLTKLFQKTRKRKHESDTDDQEQLSTPELRSHDNEHAHNHSHNNHNHNGQDRSDSGNVDDSSDDHSSTVSTTPNRKRRRLSNTTTEKDQDLIMFEKRENELDAKLPEELRKYRPKGFPFNLPPKDRPIRIYADGVFDLFHLGHMKQLEQCKKALPNVTLICGIPSDEVTHKLKGLTVLTDKQRCETLKHCRWVDEVIEDAPWCVTPEFLEKHNIDYVAHDDIPYASAGSDDVYKPIKQAGKFLVTQRTNGISTSDIITKIIRDYDKYLMRNFARGATRQELNVSWLKKNELEFKKHIKDFRSYFKKNQENLNNSSRDLYFEVREILLRKTLGNKLYMKLVGNSENLDDIVNGSVKGIAAKSRKLLRARSPASEFASEYTGPNLEEENHDNPFDPADAVEGTEDEGDEDDDEEEEEEEEYYDSNEDEPEDKKLKK</sequence>
<evidence type="ECO:0000259" key="13">
    <source>
        <dbReference type="Pfam" id="PF01467"/>
    </source>
</evidence>
<dbReference type="InterPro" id="IPR004821">
    <property type="entry name" value="Cyt_trans-like"/>
</dbReference>
<dbReference type="SUPFAM" id="SSF52374">
    <property type="entry name" value="Nucleotidylyl transferase"/>
    <property type="match status" value="1"/>
</dbReference>